<dbReference type="EMBL" id="JACHXJ010000006">
    <property type="protein sequence ID" value="MBB3131139.1"/>
    <property type="molecule type" value="Genomic_DNA"/>
</dbReference>
<evidence type="ECO:0000259" key="6">
    <source>
        <dbReference type="Pfam" id="PF04893"/>
    </source>
</evidence>
<evidence type="ECO:0000313" key="7">
    <source>
        <dbReference type="EMBL" id="MBB3131139.1"/>
    </source>
</evidence>
<feature type="transmembrane region" description="Helical" evidence="5">
    <location>
        <begin position="130"/>
        <end position="150"/>
    </location>
</feature>
<evidence type="ECO:0000256" key="5">
    <source>
        <dbReference type="SAM" id="Phobius"/>
    </source>
</evidence>
<keyword evidence="4 5" id="KW-0472">Membrane</keyword>
<dbReference type="Proteomes" id="UP000517523">
    <property type="component" value="Unassembled WGS sequence"/>
</dbReference>
<organism evidence="7 8">
    <name type="scientific">Paenibacillus rhizosphaerae</name>
    <dbReference type="NCBI Taxonomy" id="297318"/>
    <lineage>
        <taxon>Bacteria</taxon>
        <taxon>Bacillati</taxon>
        <taxon>Bacillota</taxon>
        <taxon>Bacilli</taxon>
        <taxon>Bacillales</taxon>
        <taxon>Paenibacillaceae</taxon>
        <taxon>Paenibacillus</taxon>
    </lineage>
</organism>
<feature type="transmembrane region" description="Helical" evidence="5">
    <location>
        <begin position="98"/>
        <end position="118"/>
    </location>
</feature>
<gene>
    <name evidence="7" type="ORF">FHS19_005859</name>
</gene>
<accession>A0A839U0Z4</accession>
<keyword evidence="3 5" id="KW-1133">Transmembrane helix</keyword>
<feature type="transmembrane region" description="Helical" evidence="5">
    <location>
        <begin position="33"/>
        <end position="54"/>
    </location>
</feature>
<dbReference type="AlphaFoldDB" id="A0A839U0Z4"/>
<comment type="subcellular location">
    <subcellularLocation>
        <location evidence="1">Membrane</location>
        <topology evidence="1">Multi-pass membrane protein</topology>
    </subcellularLocation>
</comment>
<sequence>MNTLQLIRQVIVHPIDFFYDIQNPKRISWLQGVLLILLLFVAKMLSLIVTGYAFETRQPYEISWVYEFMWIIVPWGAYCVSNWAVSTILEGEGKFKEIFVGSAFALAPYILFIVPVTLLTNILSLDEQSIILFLSNLLLVWCGWLLLVKIKVLHDFELGKMVGIALLTVIGMVIMLFVLILMYGLINQFCSFILDLIKEVRFRY</sequence>
<dbReference type="RefSeq" id="WP_183585656.1">
    <property type="nucleotide sequence ID" value="NZ_JACHXJ010000006.1"/>
</dbReference>
<feature type="transmembrane region" description="Helical" evidence="5">
    <location>
        <begin position="66"/>
        <end position="86"/>
    </location>
</feature>
<evidence type="ECO:0000256" key="1">
    <source>
        <dbReference type="ARBA" id="ARBA00004141"/>
    </source>
</evidence>
<evidence type="ECO:0000313" key="8">
    <source>
        <dbReference type="Proteomes" id="UP000517523"/>
    </source>
</evidence>
<feature type="transmembrane region" description="Helical" evidence="5">
    <location>
        <begin position="162"/>
        <end position="186"/>
    </location>
</feature>
<evidence type="ECO:0000256" key="4">
    <source>
        <dbReference type="ARBA" id="ARBA00023136"/>
    </source>
</evidence>
<dbReference type="InterPro" id="IPR006977">
    <property type="entry name" value="Yip1_dom"/>
</dbReference>
<feature type="domain" description="Yip1" evidence="6">
    <location>
        <begin position="9"/>
        <end position="179"/>
    </location>
</feature>
<proteinExistence type="predicted"/>
<dbReference type="GO" id="GO:0016020">
    <property type="term" value="C:membrane"/>
    <property type="evidence" value="ECO:0007669"/>
    <property type="project" value="UniProtKB-SubCell"/>
</dbReference>
<keyword evidence="2 5" id="KW-0812">Transmembrane</keyword>
<name>A0A839U0Z4_9BACL</name>
<comment type="caution">
    <text evidence="7">The sequence shown here is derived from an EMBL/GenBank/DDBJ whole genome shotgun (WGS) entry which is preliminary data.</text>
</comment>
<dbReference type="Pfam" id="PF04893">
    <property type="entry name" value="Yip1"/>
    <property type="match status" value="1"/>
</dbReference>
<evidence type="ECO:0000256" key="2">
    <source>
        <dbReference type="ARBA" id="ARBA00022692"/>
    </source>
</evidence>
<reference evidence="7 8" key="1">
    <citation type="submission" date="2020-08" db="EMBL/GenBank/DDBJ databases">
        <title>Genomic Encyclopedia of Type Strains, Phase III (KMG-III): the genomes of soil and plant-associated and newly described type strains.</title>
        <authorList>
            <person name="Whitman W."/>
        </authorList>
    </citation>
    <scope>NUCLEOTIDE SEQUENCE [LARGE SCALE GENOMIC DNA]</scope>
    <source>
        <strain evidence="7 8">CECT 5831</strain>
    </source>
</reference>
<protein>
    <recommendedName>
        <fullName evidence="6">Yip1 domain-containing protein</fullName>
    </recommendedName>
</protein>
<evidence type="ECO:0000256" key="3">
    <source>
        <dbReference type="ARBA" id="ARBA00022989"/>
    </source>
</evidence>